<feature type="domain" description="AMP-dependent synthetase/ligase" evidence="3">
    <location>
        <begin position="1"/>
        <end position="343"/>
    </location>
</feature>
<dbReference type="Pfam" id="PF13193">
    <property type="entry name" value="AMP-binding_C"/>
    <property type="match status" value="1"/>
</dbReference>
<dbReference type="GO" id="GO:0004467">
    <property type="term" value="F:long-chain fatty acid-CoA ligase activity"/>
    <property type="evidence" value="ECO:0007669"/>
    <property type="project" value="UniProtKB-EC"/>
</dbReference>
<evidence type="ECO:0000259" key="4">
    <source>
        <dbReference type="Pfam" id="PF13193"/>
    </source>
</evidence>
<dbReference type="FunFam" id="3.30.300.30:FF:000008">
    <property type="entry name" value="2,3-dihydroxybenzoate-AMP ligase"/>
    <property type="match status" value="1"/>
</dbReference>
<dbReference type="Pfam" id="PF00501">
    <property type="entry name" value="AMP-binding"/>
    <property type="match status" value="1"/>
</dbReference>
<dbReference type="InterPro" id="IPR045851">
    <property type="entry name" value="AMP-bd_C_sf"/>
</dbReference>
<dbReference type="EC" id="6.2.1.3" evidence="5"/>
<dbReference type="InterPro" id="IPR020845">
    <property type="entry name" value="AMP-binding_CS"/>
</dbReference>
<protein>
    <submittedName>
        <fullName evidence="5">Long-chain-fatty-acid--CoA ligase</fullName>
        <ecNumber evidence="5">6.2.1.3</ecNumber>
    </submittedName>
</protein>
<proteinExistence type="inferred from homology"/>
<dbReference type="EMBL" id="UOGE01000115">
    <property type="protein sequence ID" value="VAX26076.1"/>
    <property type="molecule type" value="Genomic_DNA"/>
</dbReference>
<dbReference type="PANTHER" id="PTHR24096">
    <property type="entry name" value="LONG-CHAIN-FATTY-ACID--COA LIGASE"/>
    <property type="match status" value="1"/>
</dbReference>
<evidence type="ECO:0000256" key="2">
    <source>
        <dbReference type="ARBA" id="ARBA00022598"/>
    </source>
</evidence>
<dbReference type="Gene3D" id="3.40.50.980">
    <property type="match status" value="2"/>
</dbReference>
<dbReference type="CDD" id="cd05936">
    <property type="entry name" value="FC-FACS_FadD_like"/>
    <property type="match status" value="1"/>
</dbReference>
<gene>
    <name evidence="5" type="ORF">MNBD_NITROSPINAE02-369</name>
</gene>
<reference evidence="5" key="1">
    <citation type="submission" date="2018-06" db="EMBL/GenBank/DDBJ databases">
        <authorList>
            <person name="Zhirakovskaya E."/>
        </authorList>
    </citation>
    <scope>NUCLEOTIDE SEQUENCE</scope>
</reference>
<dbReference type="PROSITE" id="PS00455">
    <property type="entry name" value="AMP_BINDING"/>
    <property type="match status" value="1"/>
</dbReference>
<dbReference type="Gene3D" id="2.30.38.10">
    <property type="entry name" value="Luciferase, Domain 3"/>
    <property type="match status" value="1"/>
</dbReference>
<evidence type="ECO:0000259" key="3">
    <source>
        <dbReference type="Pfam" id="PF00501"/>
    </source>
</evidence>
<dbReference type="AlphaFoldDB" id="A0A3B1C6C9"/>
<dbReference type="InterPro" id="IPR000873">
    <property type="entry name" value="AMP-dep_synth/lig_dom"/>
</dbReference>
<keyword evidence="2 5" id="KW-0436">Ligase</keyword>
<comment type="similarity">
    <text evidence="1">Belongs to the ATP-dependent AMP-binding enzyme family.</text>
</comment>
<name>A0A3B1C6C9_9ZZZZ</name>
<dbReference type="SUPFAM" id="SSF56801">
    <property type="entry name" value="Acetyl-CoA synthetase-like"/>
    <property type="match status" value="1"/>
</dbReference>
<sequence length="482" mass="53250">DVVGIMSSNCPQSLIAYQAILRIGAILTQINPMNVEREIEDQIIDAGAKVVVALDILVPKIENLPGKGKFETIIAFKLQDYMPWPLTWLFPIKLMVEKRSVRLRPSKTLLMWKELMVNASEISNDEDIDTEDVALIQYTGGTTGTSKGALLTHRNILANALQGKKWFVDAKEGSEVFILVLPSFHAFGMTVGMNLAIALGAKMILSPKFDAYDIMKLIEKHKATIFPGVPVMYAAINNHPKARTKDISSIKYCVSGGAGLAQEVREKFEKLTGGALVEGYGLTEASPITHCNPLTGGAKKGSIGLPLPSTESKIIIGDNFEETKTLEVGELVVKGPQVMKGYHNRPEETANVIKNGWLITGDMGYVDEDGFVFLKDRKKDMIISGGENVYPRDVEEVLFKIDGIMEASVVGMEDARWGEKVVAVVVLEDGRKMTEQQIIEECKKELARYKIPKRVVIMHSLPKTIIGKVLKRELKAQLKDLI</sequence>
<feature type="domain" description="AMP-binding enzyme C-terminal" evidence="4">
    <location>
        <begin position="394"/>
        <end position="468"/>
    </location>
</feature>
<organism evidence="5">
    <name type="scientific">hydrothermal vent metagenome</name>
    <dbReference type="NCBI Taxonomy" id="652676"/>
    <lineage>
        <taxon>unclassified sequences</taxon>
        <taxon>metagenomes</taxon>
        <taxon>ecological metagenomes</taxon>
    </lineage>
</organism>
<dbReference type="InterPro" id="IPR025110">
    <property type="entry name" value="AMP-bd_C"/>
</dbReference>
<dbReference type="Gene3D" id="3.30.300.30">
    <property type="match status" value="1"/>
</dbReference>
<evidence type="ECO:0000256" key="1">
    <source>
        <dbReference type="ARBA" id="ARBA00006432"/>
    </source>
</evidence>
<evidence type="ECO:0000313" key="5">
    <source>
        <dbReference type="EMBL" id="VAX26076.1"/>
    </source>
</evidence>
<accession>A0A3B1C6C9</accession>
<feature type="non-terminal residue" evidence="5">
    <location>
        <position position="1"/>
    </location>
</feature>